<dbReference type="InterPro" id="IPR032675">
    <property type="entry name" value="LRR_dom_sf"/>
</dbReference>
<evidence type="ECO:0000256" key="5">
    <source>
        <dbReference type="ARBA" id="ARBA00022737"/>
    </source>
</evidence>
<keyword evidence="5" id="KW-0677">Repeat</keyword>
<evidence type="ECO:0000256" key="8">
    <source>
        <dbReference type="ARBA" id="ARBA00023170"/>
    </source>
</evidence>
<comment type="subcellular location">
    <subcellularLocation>
        <location evidence="1">Membrane</location>
        <topology evidence="1">Single-pass membrane protein</topology>
    </subcellularLocation>
</comment>
<name>A0ABU6V884_9FABA</name>
<dbReference type="Proteomes" id="UP001341840">
    <property type="component" value="Unassembled WGS sequence"/>
</dbReference>
<keyword evidence="6 11" id="KW-1133">Transmembrane helix</keyword>
<keyword evidence="2" id="KW-0433">Leucine-rich repeat</keyword>
<keyword evidence="7 11" id="KW-0472">Membrane</keyword>
<evidence type="ECO:0000256" key="10">
    <source>
        <dbReference type="SAM" id="MobiDB-lite"/>
    </source>
</evidence>
<comment type="caution">
    <text evidence="12">The sequence shown here is derived from an EMBL/GenBank/DDBJ whole genome shotgun (WGS) entry which is preliminary data.</text>
</comment>
<dbReference type="SUPFAM" id="SSF52047">
    <property type="entry name" value="RNI-like"/>
    <property type="match status" value="2"/>
</dbReference>
<dbReference type="InterPro" id="IPR052422">
    <property type="entry name" value="Auxin_Ser/Thr_Kinase"/>
</dbReference>
<keyword evidence="9" id="KW-0325">Glycoprotein</keyword>
<keyword evidence="4" id="KW-0732">Signal</keyword>
<keyword evidence="13" id="KW-1185">Reference proteome</keyword>
<dbReference type="InterPro" id="IPR001611">
    <property type="entry name" value="Leu-rich_rpt"/>
</dbReference>
<reference evidence="12 13" key="1">
    <citation type="journal article" date="2023" name="Plants (Basel)">
        <title>Bridging the Gap: Combining Genomics and Transcriptomics Approaches to Understand Stylosanthes scabra, an Orphan Legume from the Brazilian Caatinga.</title>
        <authorList>
            <person name="Ferreira-Neto J.R.C."/>
            <person name="da Silva M.D."/>
            <person name="Binneck E."/>
            <person name="de Melo N.F."/>
            <person name="da Silva R.H."/>
            <person name="de Melo A.L.T.M."/>
            <person name="Pandolfi V."/>
            <person name="Bustamante F.O."/>
            <person name="Brasileiro-Vidal A.C."/>
            <person name="Benko-Iseppon A.M."/>
        </authorList>
    </citation>
    <scope>NUCLEOTIDE SEQUENCE [LARGE SCALE GENOMIC DNA]</scope>
    <source>
        <tissue evidence="12">Leaves</tissue>
    </source>
</reference>
<protein>
    <recommendedName>
        <fullName evidence="14">Protein kinase domain-containing protein</fullName>
    </recommendedName>
</protein>
<keyword evidence="8" id="KW-0675">Receptor</keyword>
<dbReference type="InterPro" id="IPR003591">
    <property type="entry name" value="Leu-rich_rpt_typical-subtyp"/>
</dbReference>
<dbReference type="PANTHER" id="PTHR47986">
    <property type="entry name" value="OSJNBA0070M12.3 PROTEIN"/>
    <property type="match status" value="1"/>
</dbReference>
<dbReference type="EMBL" id="JASCZI010151104">
    <property type="protein sequence ID" value="MED6169419.1"/>
    <property type="molecule type" value="Genomic_DNA"/>
</dbReference>
<feature type="transmembrane region" description="Helical" evidence="11">
    <location>
        <begin position="585"/>
        <end position="606"/>
    </location>
</feature>
<evidence type="ECO:0000256" key="7">
    <source>
        <dbReference type="ARBA" id="ARBA00023136"/>
    </source>
</evidence>
<dbReference type="Gene3D" id="1.10.510.10">
    <property type="entry name" value="Transferase(Phosphotransferase) domain 1"/>
    <property type="match status" value="1"/>
</dbReference>
<feature type="region of interest" description="Disordered" evidence="10">
    <location>
        <begin position="1"/>
        <end position="26"/>
    </location>
</feature>
<evidence type="ECO:0000256" key="3">
    <source>
        <dbReference type="ARBA" id="ARBA00022692"/>
    </source>
</evidence>
<dbReference type="InterPro" id="IPR011009">
    <property type="entry name" value="Kinase-like_dom_sf"/>
</dbReference>
<organism evidence="12 13">
    <name type="scientific">Stylosanthes scabra</name>
    <dbReference type="NCBI Taxonomy" id="79078"/>
    <lineage>
        <taxon>Eukaryota</taxon>
        <taxon>Viridiplantae</taxon>
        <taxon>Streptophyta</taxon>
        <taxon>Embryophyta</taxon>
        <taxon>Tracheophyta</taxon>
        <taxon>Spermatophyta</taxon>
        <taxon>Magnoliopsida</taxon>
        <taxon>eudicotyledons</taxon>
        <taxon>Gunneridae</taxon>
        <taxon>Pentapetalae</taxon>
        <taxon>rosids</taxon>
        <taxon>fabids</taxon>
        <taxon>Fabales</taxon>
        <taxon>Fabaceae</taxon>
        <taxon>Papilionoideae</taxon>
        <taxon>50 kb inversion clade</taxon>
        <taxon>dalbergioids sensu lato</taxon>
        <taxon>Dalbergieae</taxon>
        <taxon>Pterocarpus clade</taxon>
        <taxon>Stylosanthes</taxon>
    </lineage>
</organism>
<evidence type="ECO:0000256" key="4">
    <source>
        <dbReference type="ARBA" id="ARBA00022729"/>
    </source>
</evidence>
<dbReference type="Gene3D" id="3.80.10.10">
    <property type="entry name" value="Ribonuclease Inhibitor"/>
    <property type="match status" value="4"/>
</dbReference>
<dbReference type="PROSITE" id="PS51450">
    <property type="entry name" value="LRR"/>
    <property type="match status" value="1"/>
</dbReference>
<dbReference type="Gene3D" id="3.30.200.20">
    <property type="entry name" value="Phosphorylase Kinase, domain 1"/>
    <property type="match status" value="1"/>
</dbReference>
<evidence type="ECO:0000313" key="12">
    <source>
        <dbReference type="EMBL" id="MED6169419.1"/>
    </source>
</evidence>
<dbReference type="Pfam" id="PF13855">
    <property type="entry name" value="LRR_8"/>
    <property type="match status" value="1"/>
</dbReference>
<evidence type="ECO:0008006" key="14">
    <source>
        <dbReference type="Google" id="ProtNLM"/>
    </source>
</evidence>
<gene>
    <name evidence="12" type="ORF">PIB30_021221</name>
</gene>
<dbReference type="PANTHER" id="PTHR47986:SF10">
    <property type="entry name" value="RECEPTOR-LIKE KINASE TMK4"/>
    <property type="match status" value="1"/>
</dbReference>
<proteinExistence type="predicted"/>
<accession>A0ABU6V884</accession>
<dbReference type="SMART" id="SM00369">
    <property type="entry name" value="LRR_TYP"/>
    <property type="match status" value="6"/>
</dbReference>
<evidence type="ECO:0000256" key="6">
    <source>
        <dbReference type="ARBA" id="ARBA00022989"/>
    </source>
</evidence>
<evidence type="ECO:0000256" key="1">
    <source>
        <dbReference type="ARBA" id="ARBA00004167"/>
    </source>
</evidence>
<evidence type="ECO:0000256" key="9">
    <source>
        <dbReference type="ARBA" id="ARBA00023180"/>
    </source>
</evidence>
<evidence type="ECO:0000256" key="2">
    <source>
        <dbReference type="ARBA" id="ARBA00022614"/>
    </source>
</evidence>
<evidence type="ECO:0000313" key="13">
    <source>
        <dbReference type="Proteomes" id="UP001341840"/>
    </source>
</evidence>
<evidence type="ECO:0000256" key="11">
    <source>
        <dbReference type="SAM" id="Phobius"/>
    </source>
</evidence>
<keyword evidence="3 11" id="KW-0812">Transmembrane</keyword>
<dbReference type="PRINTS" id="PR00019">
    <property type="entry name" value="LEURICHRPT"/>
</dbReference>
<sequence length="845" mass="93483">MAGPTTPPTATGKALPVTVTPTTASPPSTNLPNLNYLSLTNNFNLPPWTFSNYLTLTNNSHNLLEYLSLTATNLYSTLPQHIFSSFFFPRLKQLHLSHNNLTGEIPNSLSQIEIEILALDNQKSSLSGSIALISSMIHLNEVRLQNNKFTGHVPDLTVDHYNLTELRLDNNFLTGEVPSSLAILPRLTQISLENNMLRGPLPKFRKSVSLTFQPINRLCPQSDDGLCDLMVLLDIAQAFGNPIQLASSWRWKNNTNCQDWSFIVCQQGKVVSVNLARQGLTGLMIPPSFANLSDLNNLNLSGNNLRGSIPKSITTLLHLESLDLSYNNLSGEVPIFPARVKLNITNNPLLQSSQTHPPLFPVPWIAELQNNKFTGPIPDLSNSPYLDELRLDSNFLTGVVPPSLANLHNLKHLSLDNNMLRAPIPNFVKNIPFSSCHPINRLCPESDGLCDQMILLDIAQAVGNPFQLTDSWKWDNPNCQNWDFIVCREDDGKVVAVNLARLGLMRMISPEFANLTDLKTLNLSGNSLTGLIPASLVTLSQLETLDLSYNNLSGEVPKFPTRVKLNITGNPLLRNSQGHSTFPTVWVAGALAITIVGFVMLIVIVYNQERCLSLVPKGFFKSSDCSAEGLMKRYSFLAPKHYTYSEIKRMTKSFRHKLGQGGFGAVYKGSLQNGRHVAESVVSLLGTRGTIGYIAPEVLTRRYGGVSHKSDVYSYDMLILEIIGGRNCRHKASNSSEMFLLEKIYEDLDQYTIHSSYSPINEEEAGILKKMIMVSLWCIQTVPTNRPCITKVIELLEGPLQSVPFPPKSTSYSPNNVVPLQFSDACSSSSGIYVTNSIPQPEDVP</sequence>
<dbReference type="Pfam" id="PF00560">
    <property type="entry name" value="LRR_1"/>
    <property type="match status" value="5"/>
</dbReference>
<dbReference type="SUPFAM" id="SSF56112">
    <property type="entry name" value="Protein kinase-like (PK-like)"/>
    <property type="match status" value="1"/>
</dbReference>